<dbReference type="InterPro" id="IPR005135">
    <property type="entry name" value="Endo/exonuclease/phosphatase"/>
</dbReference>
<evidence type="ECO:0000313" key="2">
    <source>
        <dbReference type="EMBL" id="KHG18362.1"/>
    </source>
</evidence>
<feature type="domain" description="Endonuclease/exonuclease/phosphatase" evidence="1">
    <location>
        <begin position="73"/>
        <end position="162"/>
    </location>
</feature>
<accession>A0A0B0P0F9</accession>
<protein>
    <recommendedName>
        <fullName evidence="1">Endonuclease/exonuclease/phosphatase domain-containing protein</fullName>
    </recommendedName>
</protein>
<proteinExistence type="predicted"/>
<dbReference type="Gene3D" id="3.60.10.10">
    <property type="entry name" value="Endonuclease/exonuclease/phosphatase"/>
    <property type="match status" value="1"/>
</dbReference>
<name>A0A0B0P0F9_GOSAR</name>
<sequence length="247" mass="28005">MVGAVEAGENFGPKPVMLSDEDNGLVPVDRAIGDLVADLSREFGEDATIDDVIQDVRHSYVLLFMASLSGVLERLWEDIEEITVGIEEPWLLFGDFNSILSHDEGRGGADLRDTGCSCFKIFVFNDALNYLGFESPKYTWRRISLHQRLDKVLCNDRWKMDVPYTTVAREPGFKSWLLQGGVLCNCEVIPNLRRFGAARDSVVATLPQIGHFRSDKLIWKIATPQRVKIFLWLLIHGRLLTKEEHAR</sequence>
<evidence type="ECO:0000259" key="1">
    <source>
        <dbReference type="Pfam" id="PF03372"/>
    </source>
</evidence>
<keyword evidence="3" id="KW-1185">Reference proteome</keyword>
<dbReference type="SUPFAM" id="SSF56219">
    <property type="entry name" value="DNase I-like"/>
    <property type="match status" value="1"/>
</dbReference>
<evidence type="ECO:0000313" key="3">
    <source>
        <dbReference type="Proteomes" id="UP000032142"/>
    </source>
</evidence>
<organism evidence="2 3">
    <name type="scientific">Gossypium arboreum</name>
    <name type="common">Tree cotton</name>
    <name type="synonym">Gossypium nanking</name>
    <dbReference type="NCBI Taxonomy" id="29729"/>
    <lineage>
        <taxon>Eukaryota</taxon>
        <taxon>Viridiplantae</taxon>
        <taxon>Streptophyta</taxon>
        <taxon>Embryophyta</taxon>
        <taxon>Tracheophyta</taxon>
        <taxon>Spermatophyta</taxon>
        <taxon>Magnoliopsida</taxon>
        <taxon>eudicotyledons</taxon>
        <taxon>Gunneridae</taxon>
        <taxon>Pentapetalae</taxon>
        <taxon>rosids</taxon>
        <taxon>malvids</taxon>
        <taxon>Malvales</taxon>
        <taxon>Malvaceae</taxon>
        <taxon>Malvoideae</taxon>
        <taxon>Gossypium</taxon>
    </lineage>
</organism>
<dbReference type="EMBL" id="KN410438">
    <property type="protein sequence ID" value="KHG18362.1"/>
    <property type="molecule type" value="Genomic_DNA"/>
</dbReference>
<dbReference type="Proteomes" id="UP000032142">
    <property type="component" value="Unassembled WGS sequence"/>
</dbReference>
<reference evidence="3" key="1">
    <citation type="submission" date="2014-09" db="EMBL/GenBank/DDBJ databases">
        <authorList>
            <person name="Mudge J."/>
            <person name="Ramaraj T."/>
            <person name="Lindquist I.E."/>
            <person name="Bharti A.K."/>
            <person name="Sundararajan A."/>
            <person name="Cameron C.T."/>
            <person name="Woodward J.E."/>
            <person name="May G.D."/>
            <person name="Brubaker C."/>
            <person name="Broadhvest J."/>
            <person name="Wilkins T.A."/>
        </authorList>
    </citation>
    <scope>NUCLEOTIDE SEQUENCE</scope>
    <source>
        <strain evidence="3">cv. AKA8401</strain>
    </source>
</reference>
<dbReference type="AlphaFoldDB" id="A0A0B0P0F9"/>
<dbReference type="InterPro" id="IPR036691">
    <property type="entry name" value="Endo/exonu/phosph_ase_sf"/>
</dbReference>
<gene>
    <name evidence="2" type="ORF">F383_21111</name>
</gene>
<dbReference type="Pfam" id="PF03372">
    <property type="entry name" value="Exo_endo_phos"/>
    <property type="match status" value="1"/>
</dbReference>
<dbReference type="GO" id="GO:0003824">
    <property type="term" value="F:catalytic activity"/>
    <property type="evidence" value="ECO:0007669"/>
    <property type="project" value="InterPro"/>
</dbReference>